<dbReference type="SMART" id="SM00898">
    <property type="entry name" value="Fapy_DNA_glyco"/>
    <property type="match status" value="1"/>
</dbReference>
<evidence type="ECO:0000256" key="8">
    <source>
        <dbReference type="ARBA" id="ARBA00023125"/>
    </source>
</evidence>
<evidence type="ECO:0000256" key="4">
    <source>
        <dbReference type="ARBA" id="ARBA00022763"/>
    </source>
</evidence>
<keyword evidence="5 13" id="KW-0863">Zinc-finger</keyword>
<comment type="similarity">
    <text evidence="1">Belongs to the FPG family.</text>
</comment>
<dbReference type="SUPFAM" id="SSF46946">
    <property type="entry name" value="S13-like H2TH domain"/>
    <property type="match status" value="1"/>
</dbReference>
<dbReference type="InterPro" id="IPR010979">
    <property type="entry name" value="Ribosomal_uS13-like_H2TH"/>
</dbReference>
<evidence type="ECO:0000313" key="18">
    <source>
        <dbReference type="Proteomes" id="UP000309215"/>
    </source>
</evidence>
<dbReference type="Pfam" id="PF01149">
    <property type="entry name" value="Fapy_DNA_glyco"/>
    <property type="match status" value="1"/>
</dbReference>
<keyword evidence="6" id="KW-0378">Hydrolase</keyword>
<dbReference type="InterPro" id="IPR012319">
    <property type="entry name" value="FPG_cat"/>
</dbReference>
<keyword evidence="18" id="KW-1185">Reference proteome</keyword>
<dbReference type="GO" id="GO:0003684">
    <property type="term" value="F:damaged DNA binding"/>
    <property type="evidence" value="ECO:0007669"/>
    <property type="project" value="InterPro"/>
</dbReference>
<keyword evidence="12" id="KW-0326">Glycosidase</keyword>
<evidence type="ECO:0000256" key="14">
    <source>
        <dbReference type="SAM" id="MobiDB-lite"/>
    </source>
</evidence>
<dbReference type="SUPFAM" id="SSF81624">
    <property type="entry name" value="N-terminal domain of MutM-like DNA repair proteins"/>
    <property type="match status" value="1"/>
</dbReference>
<evidence type="ECO:0000256" key="13">
    <source>
        <dbReference type="PROSITE-ProRule" id="PRU00391"/>
    </source>
</evidence>
<dbReference type="GO" id="GO:0006284">
    <property type="term" value="P:base-excision repair"/>
    <property type="evidence" value="ECO:0007669"/>
    <property type="project" value="InterPro"/>
</dbReference>
<feature type="domain" description="Formamidopyrimidine-DNA glycosylase catalytic" evidence="16">
    <location>
        <begin position="2"/>
        <end position="150"/>
    </location>
</feature>
<dbReference type="Gene3D" id="1.10.8.50">
    <property type="match status" value="1"/>
</dbReference>
<evidence type="ECO:0000256" key="9">
    <source>
        <dbReference type="ARBA" id="ARBA00023204"/>
    </source>
</evidence>
<evidence type="ECO:0000256" key="10">
    <source>
        <dbReference type="ARBA" id="ARBA00023239"/>
    </source>
</evidence>
<protein>
    <recommendedName>
        <fullName evidence="2">DNA-(apurinic or apyrimidinic site) lyase</fullName>
        <ecNumber evidence="2">4.2.99.18</ecNumber>
    </recommendedName>
</protein>
<keyword evidence="8" id="KW-0238">DNA-binding</keyword>
<dbReference type="GO" id="GO:0000703">
    <property type="term" value="F:oxidized pyrimidine nucleobase lesion DNA N-glycosylase activity"/>
    <property type="evidence" value="ECO:0007669"/>
    <property type="project" value="TreeGrafter"/>
</dbReference>
<keyword evidence="11" id="KW-0511">Multifunctional enzyme</keyword>
<evidence type="ECO:0000256" key="12">
    <source>
        <dbReference type="ARBA" id="ARBA00023295"/>
    </source>
</evidence>
<keyword evidence="7" id="KW-0862">Zinc</keyword>
<gene>
    <name evidence="17" type="ORF">E8A74_25265</name>
</gene>
<dbReference type="InterPro" id="IPR000214">
    <property type="entry name" value="Znf_DNA_glyclase/AP_lyase"/>
</dbReference>
<evidence type="ECO:0000256" key="2">
    <source>
        <dbReference type="ARBA" id="ARBA00012720"/>
    </source>
</evidence>
<dbReference type="Gene3D" id="3.20.190.10">
    <property type="entry name" value="MutM-like, N-terminal"/>
    <property type="match status" value="1"/>
</dbReference>
<evidence type="ECO:0000256" key="11">
    <source>
        <dbReference type="ARBA" id="ARBA00023268"/>
    </source>
</evidence>
<evidence type="ECO:0000256" key="3">
    <source>
        <dbReference type="ARBA" id="ARBA00022723"/>
    </source>
</evidence>
<organism evidence="17 18">
    <name type="scientific">Polyangium fumosum</name>
    <dbReference type="NCBI Taxonomy" id="889272"/>
    <lineage>
        <taxon>Bacteria</taxon>
        <taxon>Pseudomonadati</taxon>
        <taxon>Myxococcota</taxon>
        <taxon>Polyangia</taxon>
        <taxon>Polyangiales</taxon>
        <taxon>Polyangiaceae</taxon>
        <taxon>Polyangium</taxon>
    </lineage>
</organism>
<evidence type="ECO:0000313" key="17">
    <source>
        <dbReference type="EMBL" id="TKD03514.1"/>
    </source>
</evidence>
<dbReference type="AlphaFoldDB" id="A0A4U1J7Z0"/>
<dbReference type="PROSITE" id="PS51066">
    <property type="entry name" value="ZF_FPG_2"/>
    <property type="match status" value="1"/>
</dbReference>
<dbReference type="EC" id="4.2.99.18" evidence="2"/>
<dbReference type="EMBL" id="SSMQ01000028">
    <property type="protein sequence ID" value="TKD03514.1"/>
    <property type="molecule type" value="Genomic_DNA"/>
</dbReference>
<evidence type="ECO:0000256" key="1">
    <source>
        <dbReference type="ARBA" id="ARBA00009409"/>
    </source>
</evidence>
<dbReference type="GO" id="GO:0008270">
    <property type="term" value="F:zinc ion binding"/>
    <property type="evidence" value="ECO:0007669"/>
    <property type="project" value="UniProtKB-KW"/>
</dbReference>
<dbReference type="OrthoDB" id="9800855at2"/>
<dbReference type="SUPFAM" id="SSF57716">
    <property type="entry name" value="Glucocorticoid receptor-like (DNA-binding domain)"/>
    <property type="match status" value="1"/>
</dbReference>
<dbReference type="InterPro" id="IPR035937">
    <property type="entry name" value="FPG_N"/>
</dbReference>
<feature type="domain" description="FPG-type" evidence="15">
    <location>
        <begin position="236"/>
        <end position="272"/>
    </location>
</feature>
<accession>A0A4U1J7Z0</accession>
<comment type="caution">
    <text evidence="17">The sequence shown here is derived from an EMBL/GenBank/DDBJ whole genome shotgun (WGS) entry which is preliminary data.</text>
</comment>
<dbReference type="PROSITE" id="PS51068">
    <property type="entry name" value="FPG_CAT"/>
    <property type="match status" value="1"/>
</dbReference>
<dbReference type="PANTHER" id="PTHR42697">
    <property type="entry name" value="ENDONUCLEASE 8"/>
    <property type="match status" value="1"/>
</dbReference>
<keyword evidence="9" id="KW-0234">DNA repair</keyword>
<sequence>MPEGDTLHRIASALGPRLVGQPVRALVLRHQSIERLAGHLVTKVEARGKNLLVFFDEGTVLHTHLRMGGAWHLYGEHERWRRSPASATAVLAVPALVAVCFRAPVARLVRASLLAGDAAIGRLGPDLIAPAFDEAAALARLRRMAGREIGDALMDQQVVAGIGNVYKSEILFHERLDPFAPVSAFSDEELARLLVFARRIMVANATAKPHASGPGAHHGHTRTTREGARPGEGPLAVYRRAGEPCYDCGALLEMRRQGEARRSTYHCPRCQPPRRAAIREARA</sequence>
<evidence type="ECO:0000256" key="7">
    <source>
        <dbReference type="ARBA" id="ARBA00022833"/>
    </source>
</evidence>
<reference evidence="17 18" key="1">
    <citation type="submission" date="2019-04" db="EMBL/GenBank/DDBJ databases">
        <authorList>
            <person name="Li Y."/>
            <person name="Wang J."/>
        </authorList>
    </citation>
    <scope>NUCLEOTIDE SEQUENCE [LARGE SCALE GENOMIC DNA]</scope>
    <source>
        <strain evidence="17 18">DSM 14668</strain>
    </source>
</reference>
<name>A0A4U1J7Z0_9BACT</name>
<evidence type="ECO:0000256" key="6">
    <source>
        <dbReference type="ARBA" id="ARBA00022801"/>
    </source>
</evidence>
<keyword evidence="10" id="KW-0456">Lyase</keyword>
<dbReference type="Pfam" id="PF06831">
    <property type="entry name" value="H2TH"/>
    <property type="match status" value="1"/>
</dbReference>
<dbReference type="SMART" id="SM01232">
    <property type="entry name" value="H2TH"/>
    <property type="match status" value="1"/>
</dbReference>
<dbReference type="GO" id="GO:0140078">
    <property type="term" value="F:class I DNA-(apurinic or apyrimidinic site) endonuclease activity"/>
    <property type="evidence" value="ECO:0007669"/>
    <property type="project" value="UniProtKB-EC"/>
</dbReference>
<dbReference type="PANTHER" id="PTHR42697:SF1">
    <property type="entry name" value="ENDONUCLEASE 8"/>
    <property type="match status" value="1"/>
</dbReference>
<dbReference type="Proteomes" id="UP000309215">
    <property type="component" value="Unassembled WGS sequence"/>
</dbReference>
<evidence type="ECO:0000259" key="15">
    <source>
        <dbReference type="PROSITE" id="PS51066"/>
    </source>
</evidence>
<evidence type="ECO:0000256" key="5">
    <source>
        <dbReference type="ARBA" id="ARBA00022771"/>
    </source>
</evidence>
<feature type="region of interest" description="Disordered" evidence="14">
    <location>
        <begin position="207"/>
        <end position="231"/>
    </location>
</feature>
<evidence type="ECO:0000259" key="16">
    <source>
        <dbReference type="PROSITE" id="PS51068"/>
    </source>
</evidence>
<keyword evidence="3" id="KW-0479">Metal-binding</keyword>
<keyword evidence="4" id="KW-0227">DNA damage</keyword>
<dbReference type="InterPro" id="IPR015886">
    <property type="entry name" value="H2TH_FPG"/>
</dbReference>
<dbReference type="RefSeq" id="WP_136931634.1">
    <property type="nucleotide sequence ID" value="NZ_SSMQ01000028.1"/>
</dbReference>
<proteinExistence type="inferred from homology"/>